<evidence type="ECO:0000313" key="1">
    <source>
        <dbReference type="EMBL" id="KOG56164.1"/>
    </source>
</evidence>
<dbReference type="Proteomes" id="UP000037084">
    <property type="component" value="Unassembled WGS sequence"/>
</dbReference>
<gene>
    <name evidence="1" type="ORF">ADK75_08225</name>
</gene>
<evidence type="ECO:0000313" key="2">
    <source>
        <dbReference type="Proteomes" id="UP000037084"/>
    </source>
</evidence>
<dbReference type="AlphaFoldDB" id="A0A0L8N0H2"/>
<reference evidence="2" key="1">
    <citation type="submission" date="2015-07" db="EMBL/GenBank/DDBJ databases">
        <authorList>
            <consortium name="Consortium for Microbial Forensics and Genomics (microFORGE)"/>
            <person name="Knight B.M."/>
            <person name="Roberts D.P."/>
            <person name="Lin D."/>
            <person name="Hari K."/>
            <person name="Fletcher J."/>
            <person name="Melcher U."/>
            <person name="Blagden T."/>
            <person name="Winegar R.A."/>
        </authorList>
    </citation>
    <scope>NUCLEOTIDE SEQUENCE [LARGE SCALE GENOMIC DNA]</scope>
    <source>
        <strain evidence="2">NRRL B-1447</strain>
    </source>
</reference>
<protein>
    <submittedName>
        <fullName evidence="1">Uncharacterized protein</fullName>
    </submittedName>
</protein>
<sequence length="65" mass="7125">MPARSRVDQDLRVLDSARGTDVSALDADRASACLQIAGLVDHQHRLVVAHGSVHENGFWLSFRAE</sequence>
<proteinExistence type="predicted"/>
<comment type="caution">
    <text evidence="1">The sequence shown here is derived from an EMBL/GenBank/DDBJ whole genome shotgun (WGS) entry which is preliminary data.</text>
</comment>
<organism evidence="1 2">
    <name type="scientific">Streptomyces virginiae</name>
    <name type="common">Streptomyces cinnamonensis</name>
    <dbReference type="NCBI Taxonomy" id="1961"/>
    <lineage>
        <taxon>Bacteria</taxon>
        <taxon>Bacillati</taxon>
        <taxon>Actinomycetota</taxon>
        <taxon>Actinomycetes</taxon>
        <taxon>Kitasatosporales</taxon>
        <taxon>Streptomycetaceae</taxon>
        <taxon>Streptomyces</taxon>
    </lineage>
</organism>
<accession>A0A0L8N0H2</accession>
<name>A0A0L8N0H2_STRVG</name>
<dbReference type="EMBL" id="LGUV01000058">
    <property type="protein sequence ID" value="KOG56164.1"/>
    <property type="molecule type" value="Genomic_DNA"/>
</dbReference>